<gene>
    <name evidence="2" type="ORF">GCM10011386_46030</name>
</gene>
<comment type="caution">
    <text evidence="2">The sequence shown here is derived from an EMBL/GenBank/DDBJ whole genome shotgun (WGS) entry which is preliminary data.</text>
</comment>
<reference evidence="3" key="1">
    <citation type="journal article" date="2019" name="Int. J. Syst. Evol. Microbiol.">
        <title>The Global Catalogue of Microorganisms (GCM) 10K type strain sequencing project: providing services to taxonomists for standard genome sequencing and annotation.</title>
        <authorList>
            <consortium name="The Broad Institute Genomics Platform"/>
            <consortium name="The Broad Institute Genome Sequencing Center for Infectious Disease"/>
            <person name="Wu L."/>
            <person name="Ma J."/>
        </authorList>
    </citation>
    <scope>NUCLEOTIDE SEQUENCE [LARGE SCALE GENOMIC DNA]</scope>
    <source>
        <strain evidence="3">CGMCC 1.15342</strain>
    </source>
</reference>
<protein>
    <submittedName>
        <fullName evidence="2">Competence protein ComEA</fullName>
    </submittedName>
</protein>
<name>A0ABQ1MX90_9SPHI</name>
<keyword evidence="3" id="KW-1185">Reference proteome</keyword>
<dbReference type="SUPFAM" id="SSF47781">
    <property type="entry name" value="RuvA domain 2-like"/>
    <property type="match status" value="3"/>
</dbReference>
<dbReference type="EMBL" id="BMIK01000030">
    <property type="protein sequence ID" value="GGC48594.1"/>
    <property type="molecule type" value="Genomic_DNA"/>
</dbReference>
<accession>A0ABQ1MX90</accession>
<feature type="transmembrane region" description="Helical" evidence="1">
    <location>
        <begin position="16"/>
        <end position="36"/>
    </location>
</feature>
<dbReference type="InterPro" id="IPR051675">
    <property type="entry name" value="Endo/Exo/Phosphatase_dom_1"/>
</dbReference>
<organism evidence="2 3">
    <name type="scientific">Parapedobacter defluvii</name>
    <dbReference type="NCBI Taxonomy" id="2045106"/>
    <lineage>
        <taxon>Bacteria</taxon>
        <taxon>Pseudomonadati</taxon>
        <taxon>Bacteroidota</taxon>
        <taxon>Sphingobacteriia</taxon>
        <taxon>Sphingobacteriales</taxon>
        <taxon>Sphingobacteriaceae</taxon>
        <taxon>Parapedobacter</taxon>
    </lineage>
</organism>
<keyword evidence="1" id="KW-1133">Transmembrane helix</keyword>
<dbReference type="Pfam" id="PF12836">
    <property type="entry name" value="HHH_3"/>
    <property type="match status" value="2"/>
</dbReference>
<proteinExistence type="predicted"/>
<dbReference type="PANTHER" id="PTHR21180">
    <property type="entry name" value="ENDONUCLEASE/EXONUCLEASE/PHOSPHATASE FAMILY DOMAIN-CONTAINING PROTEIN 1"/>
    <property type="match status" value="1"/>
</dbReference>
<dbReference type="Proteomes" id="UP000597338">
    <property type="component" value="Unassembled WGS sequence"/>
</dbReference>
<dbReference type="PANTHER" id="PTHR21180:SF32">
    <property type="entry name" value="ENDONUCLEASE_EXONUCLEASE_PHOSPHATASE FAMILY DOMAIN-CONTAINING PROTEIN 1"/>
    <property type="match status" value="1"/>
</dbReference>
<evidence type="ECO:0000313" key="3">
    <source>
        <dbReference type="Proteomes" id="UP000597338"/>
    </source>
</evidence>
<dbReference type="Gene3D" id="1.10.150.280">
    <property type="entry name" value="AF1531-like domain"/>
    <property type="match status" value="1"/>
</dbReference>
<sequence>MYKWFERYFAFSRRELNGICVLGVLLFVLWLTFNLFSRNRDSGAIDMDSRIKEIEHFLATVAEENRESLAVGHVASEPMQRKRASADVAEYFTFDPNGLPVAEWKRLGLSDGQIRMIKNYEAKGGRFWKKEDLQKIYALRDTDYTRLEPYIRIPSVRSKSQQDENTMPEEIRSRLSIELNAADSLELQQLPGIGPVYASRIVRFRNLLGGFHHVTQLMDVYGMDTTRFERLKEHIYVDSAFVKKIELNSADYERLRNHPFISPKLANAIVQFRKQHGPYQSLADLLRIEIMNDEIFCKIVPYLTISDD</sequence>
<evidence type="ECO:0000313" key="2">
    <source>
        <dbReference type="EMBL" id="GGC48594.1"/>
    </source>
</evidence>
<keyword evidence="1" id="KW-0812">Transmembrane</keyword>
<keyword evidence="1" id="KW-0472">Membrane</keyword>
<dbReference type="InterPro" id="IPR010994">
    <property type="entry name" value="RuvA_2-like"/>
</dbReference>
<dbReference type="Gene3D" id="1.10.150.320">
    <property type="entry name" value="Photosystem II 12 kDa extrinsic protein"/>
    <property type="match status" value="1"/>
</dbReference>
<evidence type="ECO:0000256" key="1">
    <source>
        <dbReference type="SAM" id="Phobius"/>
    </source>
</evidence>